<organism evidence="10 11">
    <name type="scientific">Corynebacterium felinum</name>
    <dbReference type="NCBI Taxonomy" id="131318"/>
    <lineage>
        <taxon>Bacteria</taxon>
        <taxon>Bacillati</taxon>
        <taxon>Actinomycetota</taxon>
        <taxon>Actinomycetes</taxon>
        <taxon>Mycobacteriales</taxon>
        <taxon>Corynebacteriaceae</taxon>
        <taxon>Corynebacterium</taxon>
    </lineage>
</organism>
<dbReference type="RefSeq" id="WP_277105496.1">
    <property type="nucleotide sequence ID" value="NZ_BAAAJS010000078.1"/>
</dbReference>
<dbReference type="Proteomes" id="UP001183619">
    <property type="component" value="Unassembled WGS sequence"/>
</dbReference>
<dbReference type="SUPFAM" id="SSF53383">
    <property type="entry name" value="PLP-dependent transferases"/>
    <property type="match status" value="1"/>
</dbReference>
<gene>
    <name evidence="10" type="ORF">J2S37_001887</name>
</gene>
<evidence type="ECO:0000256" key="1">
    <source>
        <dbReference type="ARBA" id="ARBA00001933"/>
    </source>
</evidence>
<dbReference type="PANTHER" id="PTHR11601:SF34">
    <property type="entry name" value="CYSTEINE DESULFURASE"/>
    <property type="match status" value="1"/>
</dbReference>
<dbReference type="InterPro" id="IPR015421">
    <property type="entry name" value="PyrdxlP-dep_Trfase_major"/>
</dbReference>
<feature type="domain" description="Aminotransferase class V" evidence="9">
    <location>
        <begin position="3"/>
        <end position="347"/>
    </location>
</feature>
<keyword evidence="6" id="KW-0408">Iron</keyword>
<comment type="catalytic activity">
    <reaction evidence="8">
        <text>(sulfur carrier)-H + L-cysteine = (sulfur carrier)-SH + L-alanine</text>
        <dbReference type="Rhea" id="RHEA:43892"/>
        <dbReference type="Rhea" id="RHEA-COMP:14737"/>
        <dbReference type="Rhea" id="RHEA-COMP:14739"/>
        <dbReference type="ChEBI" id="CHEBI:29917"/>
        <dbReference type="ChEBI" id="CHEBI:35235"/>
        <dbReference type="ChEBI" id="CHEBI:57972"/>
        <dbReference type="ChEBI" id="CHEBI:64428"/>
        <dbReference type="EC" id="2.8.1.7"/>
    </reaction>
</comment>
<keyword evidence="11" id="KW-1185">Reference proteome</keyword>
<dbReference type="Pfam" id="PF00266">
    <property type="entry name" value="Aminotran_5"/>
    <property type="match status" value="1"/>
</dbReference>
<evidence type="ECO:0000256" key="8">
    <source>
        <dbReference type="ARBA" id="ARBA00050776"/>
    </source>
</evidence>
<keyword evidence="7" id="KW-0411">Iron-sulfur</keyword>
<dbReference type="Gene3D" id="3.90.1150.10">
    <property type="entry name" value="Aspartate Aminotransferase, domain 1"/>
    <property type="match status" value="1"/>
</dbReference>
<proteinExistence type="inferred from homology"/>
<dbReference type="Gene3D" id="1.10.260.50">
    <property type="match status" value="1"/>
</dbReference>
<dbReference type="InterPro" id="IPR000192">
    <property type="entry name" value="Aminotrans_V_dom"/>
</dbReference>
<protein>
    <submittedName>
        <fullName evidence="10">Cysteine desulfurase</fullName>
        <ecNumber evidence="10">2.8.1.7</ecNumber>
    </submittedName>
</protein>
<keyword evidence="3 10" id="KW-0808">Transferase</keyword>
<reference evidence="10 11" key="1">
    <citation type="submission" date="2023-07" db="EMBL/GenBank/DDBJ databases">
        <title>Sequencing the genomes of 1000 actinobacteria strains.</title>
        <authorList>
            <person name="Klenk H.-P."/>
        </authorList>
    </citation>
    <scope>NUCLEOTIDE SEQUENCE [LARGE SCALE GENOMIC DNA]</scope>
    <source>
        <strain evidence="10 11">DSM 44508</strain>
    </source>
</reference>
<evidence type="ECO:0000256" key="2">
    <source>
        <dbReference type="ARBA" id="ARBA00006490"/>
    </source>
</evidence>
<evidence type="ECO:0000256" key="6">
    <source>
        <dbReference type="ARBA" id="ARBA00023004"/>
    </source>
</evidence>
<evidence type="ECO:0000313" key="10">
    <source>
        <dbReference type="EMBL" id="MDR7355349.1"/>
    </source>
</evidence>
<dbReference type="GO" id="GO:0031071">
    <property type="term" value="F:cysteine desulfurase activity"/>
    <property type="evidence" value="ECO:0007669"/>
    <property type="project" value="UniProtKB-EC"/>
</dbReference>
<dbReference type="PANTHER" id="PTHR11601">
    <property type="entry name" value="CYSTEINE DESULFURYLASE FAMILY MEMBER"/>
    <property type="match status" value="1"/>
</dbReference>
<evidence type="ECO:0000256" key="7">
    <source>
        <dbReference type="ARBA" id="ARBA00023014"/>
    </source>
</evidence>
<dbReference type="InterPro" id="IPR015422">
    <property type="entry name" value="PyrdxlP-dep_Trfase_small"/>
</dbReference>
<evidence type="ECO:0000313" key="11">
    <source>
        <dbReference type="Proteomes" id="UP001183619"/>
    </source>
</evidence>
<dbReference type="EC" id="2.8.1.7" evidence="10"/>
<evidence type="ECO:0000259" key="9">
    <source>
        <dbReference type="Pfam" id="PF00266"/>
    </source>
</evidence>
<sequence length="364" mass="37993">MLYFDHAATTPMRESAKDAWLEASSALNPSGQYALGRRARSLLDDARETVAKVFGCDPIEVIFTASGTESVNIALKGFYAISPHSKVVISAIEHSAVYETAQFLGDVDLLPVTREGFVHDPHNILAQPAAVVSCMWANNETGAIQPIEQIIAATDAPVHVDAVQAVGKVPINFHALGAASLAMSGHKFGGPRGVGVLLAKRSPAPAPLFHGGGQERGIRSGTVDVAGACGFAAALTEVVATMDEEQQRLAALKDMIIAALPEDSILNTPKHSLATHVNVSFPGAEGDSLIMLLDSQGFALATGSACANGVNRASRVLLAQGVDEKTARGTLRISLGYTTTEDEVAQLIEALPKAVAIARQAGMA</sequence>
<keyword evidence="5" id="KW-0663">Pyridoxal phosphate</keyword>
<dbReference type="InterPro" id="IPR015424">
    <property type="entry name" value="PyrdxlP-dep_Trfase"/>
</dbReference>
<evidence type="ECO:0000256" key="4">
    <source>
        <dbReference type="ARBA" id="ARBA00022723"/>
    </source>
</evidence>
<keyword evidence="4" id="KW-0479">Metal-binding</keyword>
<dbReference type="InterPro" id="IPR016454">
    <property type="entry name" value="Cysteine_dSase"/>
</dbReference>
<dbReference type="EMBL" id="JAVDYF010000001">
    <property type="protein sequence ID" value="MDR7355349.1"/>
    <property type="molecule type" value="Genomic_DNA"/>
</dbReference>
<evidence type="ECO:0000256" key="3">
    <source>
        <dbReference type="ARBA" id="ARBA00022679"/>
    </source>
</evidence>
<dbReference type="PIRSF" id="PIRSF005572">
    <property type="entry name" value="NifS"/>
    <property type="match status" value="1"/>
</dbReference>
<evidence type="ECO:0000256" key="5">
    <source>
        <dbReference type="ARBA" id="ARBA00022898"/>
    </source>
</evidence>
<dbReference type="Gene3D" id="3.40.640.10">
    <property type="entry name" value="Type I PLP-dependent aspartate aminotransferase-like (Major domain)"/>
    <property type="match status" value="1"/>
</dbReference>
<comment type="similarity">
    <text evidence="2">Belongs to the class-V pyridoxal-phosphate-dependent aminotransferase family. NifS/IscS subfamily.</text>
</comment>
<comment type="cofactor">
    <cofactor evidence="1">
        <name>pyridoxal 5'-phosphate</name>
        <dbReference type="ChEBI" id="CHEBI:597326"/>
    </cofactor>
</comment>
<name>A0ABU2BBI3_9CORY</name>
<accession>A0ABU2BBI3</accession>
<comment type="caution">
    <text evidence="10">The sequence shown here is derived from an EMBL/GenBank/DDBJ whole genome shotgun (WGS) entry which is preliminary data.</text>
</comment>